<dbReference type="InterPro" id="IPR013325">
    <property type="entry name" value="RNA_pol_sigma_r2"/>
</dbReference>
<name>A0A7J0CJF0_STRMI</name>
<evidence type="ECO:0000256" key="4">
    <source>
        <dbReference type="ARBA" id="ARBA00023163"/>
    </source>
</evidence>
<feature type="domain" description="RNA polymerase sigma-70 region 2" evidence="5">
    <location>
        <begin position="39"/>
        <end position="105"/>
    </location>
</feature>
<protein>
    <submittedName>
        <fullName evidence="7">RNA polymerase sigma factor</fullName>
    </submittedName>
</protein>
<dbReference type="AlphaFoldDB" id="A0A7J0CJF0"/>
<dbReference type="SUPFAM" id="SSF88946">
    <property type="entry name" value="Sigma2 domain of RNA polymerase sigma factors"/>
    <property type="match status" value="1"/>
</dbReference>
<comment type="caution">
    <text evidence="7">The sequence shown here is derived from an EMBL/GenBank/DDBJ whole genome shotgun (WGS) entry which is preliminary data.</text>
</comment>
<dbReference type="CDD" id="cd06171">
    <property type="entry name" value="Sigma70_r4"/>
    <property type="match status" value="1"/>
</dbReference>
<evidence type="ECO:0000256" key="3">
    <source>
        <dbReference type="ARBA" id="ARBA00023125"/>
    </source>
</evidence>
<dbReference type="SUPFAM" id="SSF88659">
    <property type="entry name" value="Sigma3 and sigma4 domains of RNA polymerase sigma factors"/>
    <property type="match status" value="1"/>
</dbReference>
<dbReference type="PRINTS" id="PR00046">
    <property type="entry name" value="SIGMA70FCT"/>
</dbReference>
<dbReference type="GO" id="GO:0016987">
    <property type="term" value="F:sigma factor activity"/>
    <property type="evidence" value="ECO:0007669"/>
    <property type="project" value="UniProtKB-KW"/>
</dbReference>
<keyword evidence="1" id="KW-0805">Transcription regulation</keyword>
<keyword evidence="4" id="KW-0804">Transcription</keyword>
<dbReference type="Proteomes" id="UP000498740">
    <property type="component" value="Unassembled WGS sequence"/>
</dbReference>
<dbReference type="Gene3D" id="1.10.10.10">
    <property type="entry name" value="Winged helix-like DNA-binding domain superfamily/Winged helix DNA-binding domain"/>
    <property type="match status" value="2"/>
</dbReference>
<dbReference type="Pfam" id="PF04542">
    <property type="entry name" value="Sigma70_r2"/>
    <property type="match status" value="1"/>
</dbReference>
<dbReference type="RefSeq" id="WP_032755584.1">
    <property type="nucleotide sequence ID" value="NZ_BMUG01000008.1"/>
</dbReference>
<dbReference type="NCBIfam" id="TIGR02980">
    <property type="entry name" value="SigBFG"/>
    <property type="match status" value="1"/>
</dbReference>
<accession>A0A7J0CJF0</accession>
<evidence type="ECO:0000313" key="7">
    <source>
        <dbReference type="EMBL" id="GFN01857.1"/>
    </source>
</evidence>
<evidence type="ECO:0000256" key="1">
    <source>
        <dbReference type="ARBA" id="ARBA00023015"/>
    </source>
</evidence>
<evidence type="ECO:0000256" key="2">
    <source>
        <dbReference type="ARBA" id="ARBA00023082"/>
    </source>
</evidence>
<dbReference type="InterPro" id="IPR000943">
    <property type="entry name" value="RNA_pol_sigma70"/>
</dbReference>
<dbReference type="PANTHER" id="PTHR30385:SF4">
    <property type="entry name" value="RNA POLYMERASE SIGMA-E FACTOR"/>
    <property type="match status" value="1"/>
</dbReference>
<dbReference type="EMBL" id="BLWD01000001">
    <property type="protein sequence ID" value="GFN01857.1"/>
    <property type="molecule type" value="Genomic_DNA"/>
</dbReference>
<evidence type="ECO:0000259" key="5">
    <source>
        <dbReference type="Pfam" id="PF04542"/>
    </source>
</evidence>
<dbReference type="GO" id="GO:0003677">
    <property type="term" value="F:DNA binding"/>
    <property type="evidence" value="ECO:0007669"/>
    <property type="project" value="UniProtKB-KW"/>
</dbReference>
<dbReference type="InterPro" id="IPR014322">
    <property type="entry name" value="RNA_pol_sigma-B/F/G"/>
</dbReference>
<dbReference type="Gene3D" id="1.20.120.1810">
    <property type="match status" value="1"/>
</dbReference>
<evidence type="ECO:0000313" key="8">
    <source>
        <dbReference type="Proteomes" id="UP000498740"/>
    </source>
</evidence>
<dbReference type="Pfam" id="PF04545">
    <property type="entry name" value="Sigma70_r4"/>
    <property type="match status" value="1"/>
</dbReference>
<dbReference type="InterPro" id="IPR007627">
    <property type="entry name" value="RNA_pol_sigma70_r2"/>
</dbReference>
<dbReference type="InterPro" id="IPR014284">
    <property type="entry name" value="RNA_pol_sigma-70_dom"/>
</dbReference>
<feature type="domain" description="RNA polymerase sigma-70 region 4" evidence="6">
    <location>
        <begin position="203"/>
        <end position="251"/>
    </location>
</feature>
<evidence type="ECO:0000259" key="6">
    <source>
        <dbReference type="Pfam" id="PF04545"/>
    </source>
</evidence>
<gene>
    <name evidence="7" type="ORF">Smic_04130</name>
</gene>
<organism evidence="7 8">
    <name type="scientific">Streptomyces microflavus</name>
    <name type="common">Streptomyces lipmanii</name>
    <dbReference type="NCBI Taxonomy" id="1919"/>
    <lineage>
        <taxon>Bacteria</taxon>
        <taxon>Bacillati</taxon>
        <taxon>Actinomycetota</taxon>
        <taxon>Actinomycetes</taxon>
        <taxon>Kitasatosporales</taxon>
        <taxon>Streptomycetaceae</taxon>
        <taxon>Streptomyces</taxon>
    </lineage>
</organism>
<dbReference type="InterPro" id="IPR013324">
    <property type="entry name" value="RNA_pol_sigma_r3/r4-like"/>
</dbReference>
<reference evidence="7 8" key="1">
    <citation type="submission" date="2020-05" db="EMBL/GenBank/DDBJ databases">
        <title>Whole genome shotgun sequence of Streptomyces microflavus NBRC 13062.</title>
        <authorList>
            <person name="Komaki H."/>
            <person name="Tamura T."/>
        </authorList>
    </citation>
    <scope>NUCLEOTIDE SEQUENCE [LARGE SCALE GENOMIC DNA]</scope>
    <source>
        <strain evidence="7 8">NBRC 13062</strain>
    </source>
</reference>
<dbReference type="PANTHER" id="PTHR30385">
    <property type="entry name" value="SIGMA FACTOR F FLAGELLAR"/>
    <property type="match status" value="1"/>
</dbReference>
<dbReference type="NCBIfam" id="TIGR02937">
    <property type="entry name" value="sigma70-ECF"/>
    <property type="match status" value="1"/>
</dbReference>
<sequence length="273" mass="30331">MPEESRYADDPDTAADFRRLVELPGGPTKERLRGEIICAWLPMAHRLAARYRNRGETLEDLRQVAAVGLVNAVDRYDPAFGRAFAPFAVPTITGEIKRHFRDRMWSVHVPRRIQNLRNVVRLARAELAASGTLPSLTRIVEHTGLSEEDVRQGSEALHGFSALSIDAEAVAPDGGELLLGESLGAVDEAYDLVLDREAAKPGIRSLAEREKRVLYLRFFAGMTQSAIAAELGLSQMHVSRLITAACRRIREHARENVREHPAGQRTLRAAQPM</sequence>
<dbReference type="InterPro" id="IPR036388">
    <property type="entry name" value="WH-like_DNA-bd_sf"/>
</dbReference>
<dbReference type="InterPro" id="IPR007630">
    <property type="entry name" value="RNA_pol_sigma70_r4"/>
</dbReference>
<proteinExistence type="predicted"/>
<keyword evidence="3" id="KW-0238">DNA-binding</keyword>
<keyword evidence="2" id="KW-0731">Sigma factor</keyword>
<dbReference type="GO" id="GO:0006352">
    <property type="term" value="P:DNA-templated transcription initiation"/>
    <property type="evidence" value="ECO:0007669"/>
    <property type="project" value="InterPro"/>
</dbReference>